<feature type="region of interest" description="Disordered" evidence="1">
    <location>
        <begin position="57"/>
        <end position="80"/>
    </location>
</feature>
<organism evidence="2">
    <name type="scientific">uncultured Thermomicrobiales bacterium</name>
    <dbReference type="NCBI Taxonomy" id="1645740"/>
    <lineage>
        <taxon>Bacteria</taxon>
        <taxon>Pseudomonadati</taxon>
        <taxon>Thermomicrobiota</taxon>
        <taxon>Thermomicrobia</taxon>
        <taxon>Thermomicrobiales</taxon>
        <taxon>environmental samples</taxon>
    </lineage>
</organism>
<proteinExistence type="predicted"/>
<evidence type="ECO:0000256" key="1">
    <source>
        <dbReference type="SAM" id="MobiDB-lite"/>
    </source>
</evidence>
<name>A0A6J4UBA2_9BACT</name>
<evidence type="ECO:0000313" key="2">
    <source>
        <dbReference type="EMBL" id="CAA9545807.1"/>
    </source>
</evidence>
<gene>
    <name evidence="2" type="ORF">AVDCRST_MAG19-225</name>
</gene>
<protein>
    <submittedName>
        <fullName evidence="2">Uncharacterized protein</fullName>
    </submittedName>
</protein>
<accession>A0A6J4UBA2</accession>
<dbReference type="EMBL" id="CADCWL010000014">
    <property type="protein sequence ID" value="CAA9545807.1"/>
    <property type="molecule type" value="Genomic_DNA"/>
</dbReference>
<reference evidence="2" key="1">
    <citation type="submission" date="2020-02" db="EMBL/GenBank/DDBJ databases">
        <authorList>
            <person name="Meier V. D."/>
        </authorList>
    </citation>
    <scope>NUCLEOTIDE SEQUENCE</scope>
    <source>
        <strain evidence="2">AVDCRST_MAG19</strain>
    </source>
</reference>
<feature type="non-terminal residue" evidence="2">
    <location>
        <position position="1"/>
    </location>
</feature>
<dbReference type="AlphaFoldDB" id="A0A6J4UBA2"/>
<sequence length="80" mass="7944">LGLSTASGLNTWLARRVFGAEGMTIGTDRLRPGLLAAWAATYAFGLWDAWAGAAGATGEAPGAFQADAPSRTAGPPPGGA</sequence>